<accession>A0A653CBT8</accession>
<name>A0A653CBT8_CALMS</name>
<keyword evidence="3" id="KW-1185">Reference proteome</keyword>
<protein>
    <recommendedName>
        <fullName evidence="1">MADF domain-containing protein</fullName>
    </recommendedName>
</protein>
<dbReference type="Proteomes" id="UP000410492">
    <property type="component" value="Unassembled WGS sequence"/>
</dbReference>
<dbReference type="Pfam" id="PF10545">
    <property type="entry name" value="MADF_DNA_bdg"/>
    <property type="match status" value="1"/>
</dbReference>
<dbReference type="EMBL" id="CAACVG010007391">
    <property type="protein sequence ID" value="VEN45173.1"/>
    <property type="molecule type" value="Genomic_DNA"/>
</dbReference>
<evidence type="ECO:0000313" key="3">
    <source>
        <dbReference type="Proteomes" id="UP000410492"/>
    </source>
</evidence>
<dbReference type="OrthoDB" id="6778438at2759"/>
<evidence type="ECO:0000313" key="2">
    <source>
        <dbReference type="EMBL" id="VEN45173.1"/>
    </source>
</evidence>
<dbReference type="InterPro" id="IPR006578">
    <property type="entry name" value="MADF-dom"/>
</dbReference>
<organism evidence="2 3">
    <name type="scientific">Callosobruchus maculatus</name>
    <name type="common">Southern cowpea weevil</name>
    <name type="synonym">Pulse bruchid</name>
    <dbReference type="NCBI Taxonomy" id="64391"/>
    <lineage>
        <taxon>Eukaryota</taxon>
        <taxon>Metazoa</taxon>
        <taxon>Ecdysozoa</taxon>
        <taxon>Arthropoda</taxon>
        <taxon>Hexapoda</taxon>
        <taxon>Insecta</taxon>
        <taxon>Pterygota</taxon>
        <taxon>Neoptera</taxon>
        <taxon>Endopterygota</taxon>
        <taxon>Coleoptera</taxon>
        <taxon>Polyphaga</taxon>
        <taxon>Cucujiformia</taxon>
        <taxon>Chrysomeloidea</taxon>
        <taxon>Chrysomelidae</taxon>
        <taxon>Bruchinae</taxon>
        <taxon>Bruchini</taxon>
        <taxon>Callosobruchus</taxon>
    </lineage>
</organism>
<dbReference type="AlphaFoldDB" id="A0A653CBT8"/>
<feature type="domain" description="MADF" evidence="1">
    <location>
        <begin position="11"/>
        <end position="51"/>
    </location>
</feature>
<reference evidence="2 3" key="1">
    <citation type="submission" date="2019-01" db="EMBL/GenBank/DDBJ databases">
        <authorList>
            <person name="Sayadi A."/>
        </authorList>
    </citation>
    <scope>NUCLEOTIDE SEQUENCE [LARGE SCALE GENOMIC DNA]</scope>
</reference>
<sequence>MSDLDIDNDILISLVEEKPVLWDKTLDIFKDLYATRNAWREVCQGLRNKFDELAEKGTTAFDESGCEADMAEGSVEEDSSEMLSPALAPVLQSMHTPAPTDLTCKDEEEIVIKHRLMKTVRDSIRPLKLKQKKLSYKATQGKFIGVEDHRGMLRVPYTAHRTNVSTLDELDNPKRLSSIVSTRMLSFFGHIHRSDNMEKPVVQGHAPSGRRRGRYPTRWVDTTKWLLDMSIKNATELTVNRER</sequence>
<evidence type="ECO:0000259" key="1">
    <source>
        <dbReference type="Pfam" id="PF10545"/>
    </source>
</evidence>
<gene>
    <name evidence="2" type="ORF">CALMAC_LOCUS7713</name>
</gene>
<proteinExistence type="predicted"/>